<evidence type="ECO:0000313" key="1">
    <source>
        <dbReference type="EMBL" id="PWB92586.1"/>
    </source>
</evidence>
<organism evidence="1 2">
    <name type="scientific">Methylosinus sporium</name>
    <dbReference type="NCBI Taxonomy" id="428"/>
    <lineage>
        <taxon>Bacteria</taxon>
        <taxon>Pseudomonadati</taxon>
        <taxon>Pseudomonadota</taxon>
        <taxon>Alphaproteobacteria</taxon>
        <taxon>Hyphomicrobiales</taxon>
        <taxon>Methylocystaceae</taxon>
        <taxon>Methylosinus</taxon>
    </lineage>
</organism>
<dbReference type="EMBL" id="PUIV01000043">
    <property type="protein sequence ID" value="PWB92586.1"/>
    <property type="molecule type" value="Genomic_DNA"/>
</dbReference>
<sequence>MKKNNRLNGFLMGRARRVAATKMQLRHCATRFSDMAGIIVVTPRMRGVARFVDVRFDVARMAHSRLFRDLRHRFREQFVKAPLERLFNHVTLLPPIVGHSDIPTIWIKGTEDGETNDEA</sequence>
<accession>A0A2U1SLX1</accession>
<evidence type="ECO:0000313" key="2">
    <source>
        <dbReference type="Proteomes" id="UP000245137"/>
    </source>
</evidence>
<dbReference type="Proteomes" id="UP000245137">
    <property type="component" value="Unassembled WGS sequence"/>
</dbReference>
<protein>
    <submittedName>
        <fullName evidence="1">Uncharacterized protein</fullName>
    </submittedName>
</protein>
<reference evidence="1 2" key="1">
    <citation type="journal article" date="2018" name="Appl. Microbiol. Biotechnol.">
        <title>Co-cultivation of the strictly anaerobic methanogen Methanosarcina barkeri with aerobic methanotrophs in an oxygen-limited membrane bioreactor.</title>
        <authorList>
            <person name="In 't Zandt M.H."/>
            <person name="van den Bosch T.J.M."/>
            <person name="Rijkers R."/>
            <person name="van Kessel M.A.H.J."/>
            <person name="Jetten M.S.M."/>
            <person name="Welte C.U."/>
        </authorList>
    </citation>
    <scope>NUCLEOTIDE SEQUENCE [LARGE SCALE GENOMIC DNA]</scope>
    <source>
        <strain evidence="1 2">DSM 17706</strain>
    </source>
</reference>
<dbReference type="AlphaFoldDB" id="A0A2U1SLX1"/>
<comment type="caution">
    <text evidence="1">The sequence shown here is derived from an EMBL/GenBank/DDBJ whole genome shotgun (WGS) entry which is preliminary data.</text>
</comment>
<keyword evidence="2" id="KW-1185">Reference proteome</keyword>
<gene>
    <name evidence="1" type="ORF">C5689_17355</name>
</gene>
<proteinExistence type="predicted"/>
<name>A0A2U1SLX1_METSR</name>